<feature type="compositionally biased region" description="Pro residues" evidence="1">
    <location>
        <begin position="55"/>
        <end position="64"/>
    </location>
</feature>
<reference evidence="2" key="1">
    <citation type="journal article" date="2023" name="Mol. Ecol. Resour.">
        <title>Chromosome-level genome assembly of a triploid poplar Populus alba 'Berolinensis'.</title>
        <authorList>
            <person name="Chen S."/>
            <person name="Yu Y."/>
            <person name="Wang X."/>
            <person name="Wang S."/>
            <person name="Zhang T."/>
            <person name="Zhou Y."/>
            <person name="He R."/>
            <person name="Meng N."/>
            <person name="Wang Y."/>
            <person name="Liu W."/>
            <person name="Liu Z."/>
            <person name="Liu J."/>
            <person name="Guo Q."/>
            <person name="Huang H."/>
            <person name="Sederoff R.R."/>
            <person name="Wang G."/>
            <person name="Qu G."/>
            <person name="Chen S."/>
        </authorList>
    </citation>
    <scope>NUCLEOTIDE SEQUENCE</scope>
    <source>
        <strain evidence="2">SC-2020</strain>
    </source>
</reference>
<comment type="caution">
    <text evidence="2">The sequence shown here is derived from an EMBL/GenBank/DDBJ whole genome shotgun (WGS) entry which is preliminary data.</text>
</comment>
<keyword evidence="3" id="KW-1185">Reference proteome</keyword>
<proteinExistence type="predicted"/>
<dbReference type="Proteomes" id="UP001164929">
    <property type="component" value="Chromosome 7"/>
</dbReference>
<dbReference type="PANTHER" id="PTHR35477">
    <property type="entry name" value="OS06G0728500 PROTEIN"/>
    <property type="match status" value="1"/>
</dbReference>
<feature type="region of interest" description="Disordered" evidence="1">
    <location>
        <begin position="28"/>
        <end position="74"/>
    </location>
</feature>
<sequence length="121" mass="12640">MEANICDINHLDADVLLPPRKRLLAGFKKQSSDGDGASLLPVVGTPLHLSASPTSPSPQSPPSSTPCSPSSNCERPQIQQLRLLLKAAGGCKSSRLRRRKISAAKAVTAAKSALALVAFIS</sequence>
<protein>
    <submittedName>
        <fullName evidence="2">Uncharacterized protein</fullName>
    </submittedName>
</protein>
<dbReference type="AlphaFoldDB" id="A0AAD6QHJ3"/>
<evidence type="ECO:0000313" key="2">
    <source>
        <dbReference type="EMBL" id="KAJ6990507.1"/>
    </source>
</evidence>
<organism evidence="2 3">
    <name type="scientific">Populus alba x Populus x berolinensis</name>
    <dbReference type="NCBI Taxonomy" id="444605"/>
    <lineage>
        <taxon>Eukaryota</taxon>
        <taxon>Viridiplantae</taxon>
        <taxon>Streptophyta</taxon>
        <taxon>Embryophyta</taxon>
        <taxon>Tracheophyta</taxon>
        <taxon>Spermatophyta</taxon>
        <taxon>Magnoliopsida</taxon>
        <taxon>eudicotyledons</taxon>
        <taxon>Gunneridae</taxon>
        <taxon>Pentapetalae</taxon>
        <taxon>rosids</taxon>
        <taxon>fabids</taxon>
        <taxon>Malpighiales</taxon>
        <taxon>Salicaceae</taxon>
        <taxon>Saliceae</taxon>
        <taxon>Populus</taxon>
    </lineage>
</organism>
<dbReference type="EMBL" id="JAQIZT010000007">
    <property type="protein sequence ID" value="KAJ6990507.1"/>
    <property type="molecule type" value="Genomic_DNA"/>
</dbReference>
<gene>
    <name evidence="2" type="ORF">NC653_018922</name>
</gene>
<accession>A0AAD6QHJ3</accession>
<evidence type="ECO:0000256" key="1">
    <source>
        <dbReference type="SAM" id="MobiDB-lite"/>
    </source>
</evidence>
<evidence type="ECO:0000313" key="3">
    <source>
        <dbReference type="Proteomes" id="UP001164929"/>
    </source>
</evidence>
<dbReference type="PANTHER" id="PTHR35477:SF1">
    <property type="entry name" value="OS06G0728500 PROTEIN"/>
    <property type="match status" value="1"/>
</dbReference>
<name>A0AAD6QHJ3_9ROSI</name>